<keyword evidence="3" id="KW-1185">Reference proteome</keyword>
<feature type="compositionally biased region" description="Polar residues" evidence="1">
    <location>
        <begin position="40"/>
        <end position="53"/>
    </location>
</feature>
<dbReference type="Proteomes" id="UP001642360">
    <property type="component" value="Unassembled WGS sequence"/>
</dbReference>
<evidence type="ECO:0000313" key="3">
    <source>
        <dbReference type="Proteomes" id="UP001642360"/>
    </source>
</evidence>
<feature type="region of interest" description="Disordered" evidence="1">
    <location>
        <begin position="1"/>
        <end position="53"/>
    </location>
</feature>
<reference evidence="2 3" key="1">
    <citation type="submission" date="2024-02" db="EMBL/GenBank/DDBJ databases">
        <authorList>
            <person name="Vignale AGUSTIN F."/>
            <person name="Sosa J E."/>
            <person name="Modenutti C."/>
        </authorList>
    </citation>
    <scope>NUCLEOTIDE SEQUENCE [LARGE SCALE GENOMIC DNA]</scope>
</reference>
<dbReference type="AlphaFoldDB" id="A0ABC8SEV3"/>
<gene>
    <name evidence="2" type="ORF">ILEXP_LOCUS24136</name>
</gene>
<evidence type="ECO:0000313" key="2">
    <source>
        <dbReference type="EMBL" id="CAK9155729.1"/>
    </source>
</evidence>
<proteinExistence type="predicted"/>
<dbReference type="EMBL" id="CAUOFW020002730">
    <property type="protein sequence ID" value="CAK9155729.1"/>
    <property type="molecule type" value="Genomic_DNA"/>
</dbReference>
<feature type="compositionally biased region" description="Low complexity" evidence="1">
    <location>
        <begin position="19"/>
        <end position="28"/>
    </location>
</feature>
<dbReference type="PANTHER" id="PTHR31580">
    <property type="entry name" value="FILAMENT-LIKE PLANT PROTEIN 4"/>
    <property type="match status" value="1"/>
</dbReference>
<accession>A0ABC8SEV3</accession>
<sequence>MEKRKWLWKKKSYEKSPGETESSGSISSHSERYSDEQESLKVSPNHSIQSPEVTSKASIINDYLDDTVKSLKEKLSAALVNVSAKEDLVKQHAKVAEEAVAGISFPPSDLSSHEQQLWKATFLHPGAVSVLYPSA</sequence>
<protein>
    <submittedName>
        <fullName evidence="2">Uncharacterized protein</fullName>
    </submittedName>
</protein>
<name>A0ABC8SEV3_9AQUA</name>
<comment type="caution">
    <text evidence="2">The sequence shown here is derived from an EMBL/GenBank/DDBJ whole genome shotgun (WGS) entry which is preliminary data.</text>
</comment>
<feature type="compositionally biased region" description="Basic and acidic residues" evidence="1">
    <location>
        <begin position="1"/>
        <end position="18"/>
    </location>
</feature>
<feature type="compositionally biased region" description="Basic and acidic residues" evidence="1">
    <location>
        <begin position="29"/>
        <end position="39"/>
    </location>
</feature>
<dbReference type="PANTHER" id="PTHR31580:SF5">
    <property type="entry name" value="FILAMENT-LIKE PLANT PROTEIN 1-RELATED"/>
    <property type="match status" value="1"/>
</dbReference>
<organism evidence="2 3">
    <name type="scientific">Ilex paraguariensis</name>
    <name type="common">yerba mate</name>
    <dbReference type="NCBI Taxonomy" id="185542"/>
    <lineage>
        <taxon>Eukaryota</taxon>
        <taxon>Viridiplantae</taxon>
        <taxon>Streptophyta</taxon>
        <taxon>Embryophyta</taxon>
        <taxon>Tracheophyta</taxon>
        <taxon>Spermatophyta</taxon>
        <taxon>Magnoliopsida</taxon>
        <taxon>eudicotyledons</taxon>
        <taxon>Gunneridae</taxon>
        <taxon>Pentapetalae</taxon>
        <taxon>asterids</taxon>
        <taxon>campanulids</taxon>
        <taxon>Aquifoliales</taxon>
        <taxon>Aquifoliaceae</taxon>
        <taxon>Ilex</taxon>
    </lineage>
</organism>
<evidence type="ECO:0000256" key="1">
    <source>
        <dbReference type="SAM" id="MobiDB-lite"/>
    </source>
</evidence>